<dbReference type="GO" id="GO:0008716">
    <property type="term" value="F:D-alanine-D-alanine ligase activity"/>
    <property type="evidence" value="ECO:0007669"/>
    <property type="project" value="InterPro"/>
</dbReference>
<proteinExistence type="inferred from homology"/>
<keyword evidence="3" id="KW-0547">Nucleotide-binding</keyword>
<dbReference type="InterPro" id="IPR013815">
    <property type="entry name" value="ATP_grasp_subdomain_1"/>
</dbReference>
<dbReference type="AlphaFoldDB" id="A0A250JI39"/>
<evidence type="ECO:0000313" key="7">
    <source>
        <dbReference type="Proteomes" id="UP000217257"/>
    </source>
</evidence>
<feature type="compositionally biased region" description="Basic residues" evidence="4">
    <location>
        <begin position="364"/>
        <end position="377"/>
    </location>
</feature>
<organism evidence="6 7">
    <name type="scientific">Cystobacter fuscus</name>
    <dbReference type="NCBI Taxonomy" id="43"/>
    <lineage>
        <taxon>Bacteria</taxon>
        <taxon>Pseudomonadati</taxon>
        <taxon>Myxococcota</taxon>
        <taxon>Myxococcia</taxon>
        <taxon>Myxococcales</taxon>
        <taxon>Cystobacterineae</taxon>
        <taxon>Archangiaceae</taxon>
        <taxon>Cystobacter</taxon>
    </lineage>
</organism>
<dbReference type="PANTHER" id="PTHR23132:SF23">
    <property type="entry name" value="D-ALANINE--D-ALANINE LIGASE B"/>
    <property type="match status" value="1"/>
</dbReference>
<evidence type="ECO:0000256" key="3">
    <source>
        <dbReference type="PROSITE-ProRule" id="PRU00409"/>
    </source>
</evidence>
<evidence type="ECO:0000313" key="6">
    <source>
        <dbReference type="EMBL" id="ATB42816.1"/>
    </source>
</evidence>
<reference evidence="6 7" key="1">
    <citation type="submission" date="2017-06" db="EMBL/GenBank/DDBJ databases">
        <title>Sequencing and comparative analysis of myxobacterial genomes.</title>
        <authorList>
            <person name="Rupp O."/>
            <person name="Goesmann A."/>
            <person name="Sogaard-Andersen L."/>
        </authorList>
    </citation>
    <scope>NUCLEOTIDE SEQUENCE [LARGE SCALE GENOMIC DNA]</scope>
    <source>
        <strain evidence="6 7">DSM 52655</strain>
    </source>
</reference>
<evidence type="ECO:0000256" key="1">
    <source>
        <dbReference type="ARBA" id="ARBA00010871"/>
    </source>
</evidence>
<evidence type="ECO:0000256" key="4">
    <source>
        <dbReference type="SAM" id="MobiDB-lite"/>
    </source>
</evidence>
<sequence>MPRMHIAILYNRDHEQLEDDPGREARADVMRVASALSEALTQDGTQVELVPVTGSRLEFVDVLARMQPDLVINLCESVAADSRAETIIPCLLDMLGLPYTGASALSLTLALHKDKAKELLKARGVSTPGFARVDRLEDLDAVNLPYPLIVKPAREDASVGITSDSVVHDREGLRRAVDAVLRTFHQPALVEQFIAGREIYVPLLGNSPRRALPLSEIRFGQLFADRPNIVTYAGKWETGSPEYVNTPSGPCLLTDTALEARLVQTAMDAFAALEGRDYGRVDLRVTPEGVPYVIDINPNCDLHPEAGFAKAARSAGIDYRTLARQLVAIALERHHGHPTARRKGPGAPRLPDSPNRNLLPGRAGVRHRARRSRASAE</sequence>
<dbReference type="InterPro" id="IPR011761">
    <property type="entry name" value="ATP-grasp"/>
</dbReference>
<dbReference type="InterPro" id="IPR011095">
    <property type="entry name" value="Dala_Dala_lig_C"/>
</dbReference>
<dbReference type="GO" id="GO:0046872">
    <property type="term" value="F:metal ion binding"/>
    <property type="evidence" value="ECO:0007669"/>
    <property type="project" value="InterPro"/>
</dbReference>
<protein>
    <submittedName>
        <fullName evidence="6">D-alanine--D-alanine ligase</fullName>
    </submittedName>
</protein>
<gene>
    <name evidence="6" type="ORF">CYFUS_008295</name>
</gene>
<keyword evidence="3" id="KW-0067">ATP-binding</keyword>
<comment type="similarity">
    <text evidence="1">Belongs to the D-alanine--D-alanine ligase family.</text>
</comment>
<dbReference type="Proteomes" id="UP000217257">
    <property type="component" value="Chromosome"/>
</dbReference>
<accession>A0A250JI39</accession>
<dbReference type="KEGG" id="cfus:CYFUS_008295"/>
<feature type="compositionally biased region" description="Basic residues" evidence="4">
    <location>
        <begin position="334"/>
        <end position="344"/>
    </location>
</feature>
<dbReference type="GO" id="GO:0005524">
    <property type="term" value="F:ATP binding"/>
    <property type="evidence" value="ECO:0007669"/>
    <property type="project" value="UniProtKB-UniRule"/>
</dbReference>
<dbReference type="PANTHER" id="PTHR23132">
    <property type="entry name" value="D-ALANINE--D-ALANINE LIGASE"/>
    <property type="match status" value="1"/>
</dbReference>
<feature type="domain" description="ATP-grasp" evidence="5">
    <location>
        <begin position="117"/>
        <end position="328"/>
    </location>
</feature>
<evidence type="ECO:0000256" key="2">
    <source>
        <dbReference type="ARBA" id="ARBA00022598"/>
    </source>
</evidence>
<dbReference type="Gene3D" id="3.30.1490.20">
    <property type="entry name" value="ATP-grasp fold, A domain"/>
    <property type="match status" value="1"/>
</dbReference>
<keyword evidence="2 6" id="KW-0436">Ligase</keyword>
<name>A0A250JI39_9BACT</name>
<dbReference type="Gene3D" id="3.30.470.20">
    <property type="entry name" value="ATP-grasp fold, B domain"/>
    <property type="match status" value="1"/>
</dbReference>
<dbReference type="EMBL" id="CP022098">
    <property type="protein sequence ID" value="ATB42816.1"/>
    <property type="molecule type" value="Genomic_DNA"/>
</dbReference>
<dbReference type="PROSITE" id="PS50975">
    <property type="entry name" value="ATP_GRASP"/>
    <property type="match status" value="1"/>
</dbReference>
<feature type="region of interest" description="Disordered" evidence="4">
    <location>
        <begin position="334"/>
        <end position="377"/>
    </location>
</feature>
<dbReference type="Pfam" id="PF07478">
    <property type="entry name" value="Dala_Dala_lig_C"/>
    <property type="match status" value="1"/>
</dbReference>
<dbReference type="SUPFAM" id="SSF56059">
    <property type="entry name" value="Glutathione synthetase ATP-binding domain-like"/>
    <property type="match status" value="1"/>
</dbReference>
<evidence type="ECO:0000259" key="5">
    <source>
        <dbReference type="PROSITE" id="PS50975"/>
    </source>
</evidence>